<evidence type="ECO:0000259" key="9">
    <source>
        <dbReference type="SMART" id="SM00831"/>
    </source>
</evidence>
<dbReference type="Gene3D" id="3.40.50.1000">
    <property type="entry name" value="HAD superfamily/HAD-like"/>
    <property type="match status" value="1"/>
</dbReference>
<dbReference type="SUPFAM" id="SSF81665">
    <property type="entry name" value="Calcium ATPase, transmembrane domain M"/>
    <property type="match status" value="1"/>
</dbReference>
<dbReference type="PANTHER" id="PTHR42861">
    <property type="entry name" value="CALCIUM-TRANSPORTING ATPASE"/>
    <property type="match status" value="1"/>
</dbReference>
<dbReference type="Pfam" id="PF00689">
    <property type="entry name" value="Cation_ATPase_C"/>
    <property type="match status" value="1"/>
</dbReference>
<dbReference type="Pfam" id="PF00122">
    <property type="entry name" value="E1-E2_ATPase"/>
    <property type="match status" value="1"/>
</dbReference>
<dbReference type="PROSITE" id="PS00154">
    <property type="entry name" value="ATPASE_E1_E2"/>
    <property type="match status" value="1"/>
</dbReference>
<dbReference type="SUPFAM" id="SSF81653">
    <property type="entry name" value="Calcium ATPase, transduction domain A"/>
    <property type="match status" value="1"/>
</dbReference>
<dbReference type="InterPro" id="IPR008250">
    <property type="entry name" value="ATPase_P-typ_transduc_dom_A_sf"/>
</dbReference>
<evidence type="ECO:0000256" key="2">
    <source>
        <dbReference type="ARBA" id="ARBA00022692"/>
    </source>
</evidence>
<keyword evidence="3" id="KW-0547">Nucleotide-binding</keyword>
<dbReference type="PRINTS" id="PR00119">
    <property type="entry name" value="CATATPASE"/>
</dbReference>
<gene>
    <name evidence="10" type="ORF">H5411_26865</name>
</gene>
<accession>A0A8E1W2H5</accession>
<evidence type="ECO:0000313" key="10">
    <source>
        <dbReference type="EMBL" id="MBB2502747.1"/>
    </source>
</evidence>
<dbReference type="NCBIfam" id="TIGR01494">
    <property type="entry name" value="ATPase_P-type"/>
    <property type="match status" value="2"/>
</dbReference>
<protein>
    <submittedName>
        <fullName evidence="10">HAD-IC family P-type ATPase</fullName>
    </submittedName>
</protein>
<dbReference type="Pfam" id="PF00702">
    <property type="entry name" value="Hydrolase"/>
    <property type="match status" value="1"/>
</dbReference>
<keyword evidence="5" id="KW-1278">Translocase</keyword>
<dbReference type="GO" id="GO:0016887">
    <property type="term" value="F:ATP hydrolysis activity"/>
    <property type="evidence" value="ECO:0007669"/>
    <property type="project" value="InterPro"/>
</dbReference>
<feature type="domain" description="Cation-transporting P-type ATPase N-terminal" evidence="9">
    <location>
        <begin position="606"/>
        <end position="675"/>
    </location>
</feature>
<dbReference type="InterPro" id="IPR018303">
    <property type="entry name" value="ATPase_P-typ_P_site"/>
</dbReference>
<dbReference type="InterPro" id="IPR044492">
    <property type="entry name" value="P_typ_ATPase_HD_dom"/>
</dbReference>
<dbReference type="Gene3D" id="1.20.1110.10">
    <property type="entry name" value="Calcium-transporting ATPase, transmembrane domain"/>
    <property type="match status" value="1"/>
</dbReference>
<dbReference type="InterPro" id="IPR023298">
    <property type="entry name" value="ATPase_P-typ_TM_dom_sf"/>
</dbReference>
<keyword evidence="4" id="KW-0067">ATP-binding</keyword>
<proteinExistence type="predicted"/>
<dbReference type="Gene3D" id="3.40.1110.10">
    <property type="entry name" value="Calcium-transporting ATPase, cytoplasmic domain N"/>
    <property type="match status" value="1"/>
</dbReference>
<name>A0A8E1W2H5_9PSEU</name>
<dbReference type="SUPFAM" id="SSF55008">
    <property type="entry name" value="HMA, heavy metal-associated domain"/>
    <property type="match status" value="1"/>
</dbReference>
<evidence type="ECO:0000256" key="1">
    <source>
        <dbReference type="ARBA" id="ARBA00004651"/>
    </source>
</evidence>
<dbReference type="InterPro" id="IPR001757">
    <property type="entry name" value="P_typ_ATPase"/>
</dbReference>
<dbReference type="InterPro" id="IPR036412">
    <property type="entry name" value="HAD-like_sf"/>
</dbReference>
<evidence type="ECO:0000256" key="6">
    <source>
        <dbReference type="ARBA" id="ARBA00022989"/>
    </source>
</evidence>
<dbReference type="GO" id="GO:0005524">
    <property type="term" value="F:ATP binding"/>
    <property type="evidence" value="ECO:0007669"/>
    <property type="project" value="UniProtKB-KW"/>
</dbReference>
<evidence type="ECO:0000313" key="11">
    <source>
        <dbReference type="Proteomes" id="UP000550260"/>
    </source>
</evidence>
<comment type="caution">
    <text evidence="10">The sequence shown here is derived from an EMBL/GenBank/DDBJ whole genome shotgun (WGS) entry which is preliminary data.</text>
</comment>
<dbReference type="PRINTS" id="PR00120">
    <property type="entry name" value="HATPASE"/>
</dbReference>
<dbReference type="InterPro" id="IPR059000">
    <property type="entry name" value="ATPase_P-type_domA"/>
</dbReference>
<keyword evidence="6" id="KW-1133">Transmembrane helix</keyword>
<evidence type="ECO:0000256" key="4">
    <source>
        <dbReference type="ARBA" id="ARBA00022840"/>
    </source>
</evidence>
<dbReference type="SUPFAM" id="SSF56784">
    <property type="entry name" value="HAD-like"/>
    <property type="match status" value="1"/>
</dbReference>
<dbReference type="CDD" id="cd00371">
    <property type="entry name" value="HMA"/>
    <property type="match status" value="1"/>
</dbReference>
<dbReference type="InterPro" id="IPR036163">
    <property type="entry name" value="HMA_dom_sf"/>
</dbReference>
<dbReference type="InterPro" id="IPR006068">
    <property type="entry name" value="ATPase_P-typ_cation-transptr_C"/>
</dbReference>
<dbReference type="EMBL" id="JACJHR010000043">
    <property type="protein sequence ID" value="MBB2502747.1"/>
    <property type="molecule type" value="Genomic_DNA"/>
</dbReference>
<comment type="subcellular location">
    <subcellularLocation>
        <location evidence="1">Cell membrane</location>
        <topology evidence="1">Multi-pass membrane protein</topology>
    </subcellularLocation>
</comment>
<dbReference type="InterPro" id="IPR004014">
    <property type="entry name" value="ATPase_P-typ_cation-transptr_N"/>
</dbReference>
<evidence type="ECO:0000256" key="8">
    <source>
        <dbReference type="ARBA" id="ARBA00049360"/>
    </source>
</evidence>
<dbReference type="Proteomes" id="UP000550260">
    <property type="component" value="Unassembled WGS sequence"/>
</dbReference>
<comment type="catalytic activity">
    <reaction evidence="8">
        <text>ATP + H2O = ADP + phosphate + H(+)</text>
        <dbReference type="Rhea" id="RHEA:13065"/>
        <dbReference type="ChEBI" id="CHEBI:15377"/>
        <dbReference type="ChEBI" id="CHEBI:15378"/>
        <dbReference type="ChEBI" id="CHEBI:30616"/>
        <dbReference type="ChEBI" id="CHEBI:43474"/>
        <dbReference type="ChEBI" id="CHEBI:456216"/>
    </reaction>
</comment>
<dbReference type="GO" id="GO:0005886">
    <property type="term" value="C:plasma membrane"/>
    <property type="evidence" value="ECO:0007669"/>
    <property type="project" value="UniProtKB-SubCell"/>
</dbReference>
<dbReference type="GO" id="GO:0046872">
    <property type="term" value="F:metal ion binding"/>
    <property type="evidence" value="ECO:0007669"/>
    <property type="project" value="InterPro"/>
</dbReference>
<organism evidence="10 11">
    <name type="scientific">Amycolatopsis echigonensis</name>
    <dbReference type="NCBI Taxonomy" id="2576905"/>
    <lineage>
        <taxon>Bacteria</taxon>
        <taxon>Bacillati</taxon>
        <taxon>Actinomycetota</taxon>
        <taxon>Actinomycetes</taxon>
        <taxon>Pseudonocardiales</taxon>
        <taxon>Pseudonocardiaceae</taxon>
        <taxon>Amycolatopsis</taxon>
    </lineage>
</organism>
<evidence type="ECO:0000256" key="5">
    <source>
        <dbReference type="ARBA" id="ARBA00022967"/>
    </source>
</evidence>
<dbReference type="SUPFAM" id="SSF81660">
    <property type="entry name" value="Metal cation-transporting ATPase, ATP-binding domain N"/>
    <property type="match status" value="1"/>
</dbReference>
<sequence length="1431" mass="147964">MRILNVRVPGPLSTAGAVLGMVRGAAGLVLGPGRRRTWSCPGRLHIEAHGVHAAGGQLVARRIERELEKEPGVRWARVNAPSSRVIVEVEDPAPEPAALVAVVERAEKMPEEAEEQAAEEELHHPADGVRGTRLLPTLAGHAAGLGLSAITKVLPWAPLPDEIAALPTVIDLHPKLRALAATRSGSHERADSATSIAAALGQGLASGGGEGTMLDAAQRIEQWREARAHEKAWCESENKLITGPDDAAADPVAVERPCPVPDGSVESYERKVLAAGAAAAAVMAPFGPRRAAGVGFAALPKAAEAGRAAFGAHLGRVLAKRGALMMDRAALRQIGEADVVVLDEEALDTGRMVPDELVLIGEDHGAAERIWGLFDPKQPRADQRADGWRLAPVRELDVGEQGKAEREKLANESALLGLMNGDRLEAVLGLRRETPPGVTALVSAARRAGLPVVAADGEEPSFPADRTVPGGARLAASVRELQCDGHVVLLISADRRALGAADCGIGVHQGGEPPPWGAHVLVGDDLTSAGLLVEAVAVARQVNQESIRLAAGATAVGAVAALQPGRKSPTARSRRAVDGGAAIAVANAHRRARGLRAPAMGVTAVPWHLMPADIVLDQLNSDHGGLSEKEAASRVRGGEAAAGSTSLASAFLAELENPLTPVLLGGAALSASVGSPVDAALVAGVTALSAFIGSVQQVRTERELSELLSKSAVTAVVVRDGTERTVEAGELVPGDVVALDAGDVVPADCRLLSASGLEMDESSLTGESLPVEKDPAPVVAADIADRTSMLFEGTTVAAGQAKAVVVATGDDTEAGRSMALARENAPTTGVDARLAELTRNAMPLALGSAVAVAGAGLLRGVPLRQSMSAAVNLAVASVPEGLPFLVNAAQLAAARRLAEHNALVRNPRSIEALGRVDVLCFDKTGTLTEGKLTVNEIDDGKERRRVPDLTDSLRAVLAVAVRATPHADDPSELPHATDRAVLESAEHAERTNWEPLDSVPFEPSRGYHAVLGRTDSGNRVSVKGAPEAVLPQCRMESSERKNLVRRMKKLASAGQRVLAVAERPLDKSTMDDDAVRGLEFRGFVAIADPVRGSAAPAAEELRAAGVQIVMITGDHPDTGEAIAGEVAEDGADLTVVTGAHLDELDDDELAETLRDVDVIARCSPAQKVRVIKAYQRLGRTVAMTGDGANDAPAIRLADVGIALGEHGAPAAKAAADLVVTDDRLETIIAALVEGRAMWASVREALAVLLGGNLGEIAFSVLGSAITGRSPLTARQLLLVNLLTDLAPALAIALRRPDGEADLLSEGPETSLGSALRRQIGLRAGTTTLGATTAWTLARFTGRRRRASTVALAGLVGTQLAQTLLSGGANRTILAASLGSAAVLALVIQTPGVSGFFGCTPLGPVGWTIALGSAASSSVLGALVERQWDRAD</sequence>
<dbReference type="SFLD" id="SFLDF00027">
    <property type="entry name" value="p-type_atpase"/>
    <property type="match status" value="1"/>
</dbReference>
<dbReference type="InterPro" id="IPR023299">
    <property type="entry name" value="ATPase_P-typ_cyto_dom_N"/>
</dbReference>
<dbReference type="InterPro" id="IPR006121">
    <property type="entry name" value="HMA_dom"/>
</dbReference>
<dbReference type="InterPro" id="IPR023214">
    <property type="entry name" value="HAD_sf"/>
</dbReference>
<evidence type="ECO:0000256" key="3">
    <source>
        <dbReference type="ARBA" id="ARBA00022741"/>
    </source>
</evidence>
<dbReference type="SFLD" id="SFLDG00002">
    <property type="entry name" value="C1.7:_P-type_atpase_like"/>
    <property type="match status" value="1"/>
</dbReference>
<dbReference type="Gene3D" id="2.70.150.10">
    <property type="entry name" value="Calcium-transporting ATPase, cytoplasmic transduction domain A"/>
    <property type="match status" value="1"/>
</dbReference>
<keyword evidence="2" id="KW-0812">Transmembrane</keyword>
<dbReference type="SMART" id="SM00831">
    <property type="entry name" value="Cation_ATPase_N"/>
    <property type="match status" value="1"/>
</dbReference>
<evidence type="ECO:0000256" key="7">
    <source>
        <dbReference type="ARBA" id="ARBA00023136"/>
    </source>
</evidence>
<keyword evidence="7" id="KW-0472">Membrane</keyword>
<dbReference type="SFLD" id="SFLDS00003">
    <property type="entry name" value="Haloacid_Dehalogenase"/>
    <property type="match status" value="1"/>
</dbReference>
<reference evidence="10 11" key="1">
    <citation type="submission" date="2020-08" db="EMBL/GenBank/DDBJ databases">
        <title>Amycolatopsis echigonensis JCM 21831.</title>
        <authorList>
            <person name="Tedsree N."/>
            <person name="Kuncharoen N."/>
            <person name="Likhitwitayawuid K."/>
            <person name="Tanasupawat S."/>
        </authorList>
    </citation>
    <scope>NUCLEOTIDE SEQUENCE [LARGE SCALE GENOMIC DNA]</scope>
    <source>
        <strain evidence="10 11">JCM 21831</strain>
    </source>
</reference>